<gene>
    <name evidence="1" type="ORF">HYPSUDRAFT_72846</name>
</gene>
<organism evidence="1 2">
    <name type="scientific">Hypholoma sublateritium (strain FD-334 SS-4)</name>
    <dbReference type="NCBI Taxonomy" id="945553"/>
    <lineage>
        <taxon>Eukaryota</taxon>
        <taxon>Fungi</taxon>
        <taxon>Dikarya</taxon>
        <taxon>Basidiomycota</taxon>
        <taxon>Agaricomycotina</taxon>
        <taxon>Agaricomycetes</taxon>
        <taxon>Agaricomycetidae</taxon>
        <taxon>Agaricales</taxon>
        <taxon>Agaricineae</taxon>
        <taxon>Strophariaceae</taxon>
        <taxon>Hypholoma</taxon>
    </lineage>
</organism>
<name>A0A0D2LSN1_HYPSF</name>
<keyword evidence="2" id="KW-1185">Reference proteome</keyword>
<protein>
    <submittedName>
        <fullName evidence="1">Uncharacterized protein</fullName>
    </submittedName>
</protein>
<proteinExistence type="predicted"/>
<dbReference type="Proteomes" id="UP000054270">
    <property type="component" value="Unassembled WGS sequence"/>
</dbReference>
<evidence type="ECO:0000313" key="2">
    <source>
        <dbReference type="Proteomes" id="UP000054270"/>
    </source>
</evidence>
<dbReference type="EMBL" id="KN817710">
    <property type="protein sequence ID" value="KJA13838.1"/>
    <property type="molecule type" value="Genomic_DNA"/>
</dbReference>
<accession>A0A0D2LSN1</accession>
<reference evidence="2" key="1">
    <citation type="submission" date="2014-04" db="EMBL/GenBank/DDBJ databases">
        <title>Evolutionary Origins and Diversification of the Mycorrhizal Mutualists.</title>
        <authorList>
            <consortium name="DOE Joint Genome Institute"/>
            <consortium name="Mycorrhizal Genomics Consortium"/>
            <person name="Kohler A."/>
            <person name="Kuo A."/>
            <person name="Nagy L.G."/>
            <person name="Floudas D."/>
            <person name="Copeland A."/>
            <person name="Barry K.W."/>
            <person name="Cichocki N."/>
            <person name="Veneault-Fourrey C."/>
            <person name="LaButti K."/>
            <person name="Lindquist E.A."/>
            <person name="Lipzen A."/>
            <person name="Lundell T."/>
            <person name="Morin E."/>
            <person name="Murat C."/>
            <person name="Riley R."/>
            <person name="Ohm R."/>
            <person name="Sun H."/>
            <person name="Tunlid A."/>
            <person name="Henrissat B."/>
            <person name="Grigoriev I.V."/>
            <person name="Hibbett D.S."/>
            <person name="Martin F."/>
        </authorList>
    </citation>
    <scope>NUCLEOTIDE SEQUENCE [LARGE SCALE GENOMIC DNA]</scope>
    <source>
        <strain evidence="2">FD-334 SS-4</strain>
    </source>
</reference>
<evidence type="ECO:0000313" key="1">
    <source>
        <dbReference type="EMBL" id="KJA13838.1"/>
    </source>
</evidence>
<sequence>MLTSYHKQFDEDLVVTALLDSDAKVSAAFTFTTRPHDAAPRDPTRVESLRIAALALSTSRGHTSVSRM</sequence>
<dbReference type="AlphaFoldDB" id="A0A0D2LSN1"/>